<reference evidence="2" key="1">
    <citation type="journal article" date="2023" name="Nat. Commun.">
        <title>Diploid and tetraploid genomes of Acorus and the evolution of monocots.</title>
        <authorList>
            <person name="Ma L."/>
            <person name="Liu K.W."/>
            <person name="Li Z."/>
            <person name="Hsiao Y.Y."/>
            <person name="Qi Y."/>
            <person name="Fu T."/>
            <person name="Tang G.D."/>
            <person name="Zhang D."/>
            <person name="Sun W.H."/>
            <person name="Liu D.K."/>
            <person name="Li Y."/>
            <person name="Chen G.Z."/>
            <person name="Liu X.D."/>
            <person name="Liao X.Y."/>
            <person name="Jiang Y.T."/>
            <person name="Yu X."/>
            <person name="Hao Y."/>
            <person name="Huang J."/>
            <person name="Zhao X.W."/>
            <person name="Ke S."/>
            <person name="Chen Y.Y."/>
            <person name="Wu W.L."/>
            <person name="Hsu J.L."/>
            <person name="Lin Y.F."/>
            <person name="Huang M.D."/>
            <person name="Li C.Y."/>
            <person name="Huang L."/>
            <person name="Wang Z.W."/>
            <person name="Zhao X."/>
            <person name="Zhong W.Y."/>
            <person name="Peng D.H."/>
            <person name="Ahmad S."/>
            <person name="Lan S."/>
            <person name="Zhang J.S."/>
            <person name="Tsai W.C."/>
            <person name="Van de Peer Y."/>
            <person name="Liu Z.J."/>
        </authorList>
    </citation>
    <scope>NUCLEOTIDE SEQUENCE</scope>
    <source>
        <strain evidence="2">SCP</strain>
    </source>
</reference>
<keyword evidence="3" id="KW-1185">Reference proteome</keyword>
<evidence type="ECO:0000256" key="1">
    <source>
        <dbReference type="SAM" id="MobiDB-lite"/>
    </source>
</evidence>
<protein>
    <submittedName>
        <fullName evidence="2">Uncharacterized protein</fullName>
    </submittedName>
</protein>
<sequence length="279" mass="31293">MEQWNVNPPVLHLWSHKAWSQRHRTIAEQHGHASRDQKEPYPAYEDQAQEIHKHPLVDPVLGETTLSKETPKHPVVDPVFEETILSKHTSQPDHNMCDRSRTTKQKKRCRERLMRAKKAKKIRVARRSDNSGRGPPSQESCHLMHKHNSSVGPLNSVRVDFTEDSHSSSHNHHNWCGFDASLMSPTPAKEQFPCYMGGGAGFVDSGPPFIGSHDPRIGAMHVVQCYVPPQFEMNSGRSAVAAARGDLYELPRRPCGDGYSPHPGGCVHGRFGSVGWLDE</sequence>
<name>A0AAV9B7W1_ACOGR</name>
<dbReference type="EMBL" id="JAUJYN010000004">
    <property type="protein sequence ID" value="KAK1272394.1"/>
    <property type="molecule type" value="Genomic_DNA"/>
</dbReference>
<gene>
    <name evidence="2" type="ORF">QJS04_geneDACA008098</name>
</gene>
<evidence type="ECO:0000313" key="3">
    <source>
        <dbReference type="Proteomes" id="UP001179952"/>
    </source>
</evidence>
<dbReference type="AlphaFoldDB" id="A0AAV9B7W1"/>
<accession>A0AAV9B7W1</accession>
<evidence type="ECO:0000313" key="2">
    <source>
        <dbReference type="EMBL" id="KAK1272394.1"/>
    </source>
</evidence>
<reference evidence="2" key="2">
    <citation type="submission" date="2023-06" db="EMBL/GenBank/DDBJ databases">
        <authorList>
            <person name="Ma L."/>
            <person name="Liu K.-W."/>
            <person name="Li Z."/>
            <person name="Hsiao Y.-Y."/>
            <person name="Qi Y."/>
            <person name="Fu T."/>
            <person name="Tang G."/>
            <person name="Zhang D."/>
            <person name="Sun W.-H."/>
            <person name="Liu D.-K."/>
            <person name="Li Y."/>
            <person name="Chen G.-Z."/>
            <person name="Liu X.-D."/>
            <person name="Liao X.-Y."/>
            <person name="Jiang Y.-T."/>
            <person name="Yu X."/>
            <person name="Hao Y."/>
            <person name="Huang J."/>
            <person name="Zhao X.-W."/>
            <person name="Ke S."/>
            <person name="Chen Y.-Y."/>
            <person name="Wu W.-L."/>
            <person name="Hsu J.-L."/>
            <person name="Lin Y.-F."/>
            <person name="Huang M.-D."/>
            <person name="Li C.-Y."/>
            <person name="Huang L."/>
            <person name="Wang Z.-W."/>
            <person name="Zhao X."/>
            <person name="Zhong W.-Y."/>
            <person name="Peng D.-H."/>
            <person name="Ahmad S."/>
            <person name="Lan S."/>
            <person name="Zhang J.-S."/>
            <person name="Tsai W.-C."/>
            <person name="Van De Peer Y."/>
            <person name="Liu Z.-J."/>
        </authorList>
    </citation>
    <scope>NUCLEOTIDE SEQUENCE</scope>
    <source>
        <strain evidence="2">SCP</strain>
        <tissue evidence="2">Leaves</tissue>
    </source>
</reference>
<feature type="region of interest" description="Disordered" evidence="1">
    <location>
        <begin position="117"/>
        <end position="155"/>
    </location>
</feature>
<organism evidence="2 3">
    <name type="scientific">Acorus gramineus</name>
    <name type="common">Dwarf sweet flag</name>
    <dbReference type="NCBI Taxonomy" id="55184"/>
    <lineage>
        <taxon>Eukaryota</taxon>
        <taxon>Viridiplantae</taxon>
        <taxon>Streptophyta</taxon>
        <taxon>Embryophyta</taxon>
        <taxon>Tracheophyta</taxon>
        <taxon>Spermatophyta</taxon>
        <taxon>Magnoliopsida</taxon>
        <taxon>Liliopsida</taxon>
        <taxon>Acoraceae</taxon>
        <taxon>Acorus</taxon>
    </lineage>
</organism>
<proteinExistence type="predicted"/>
<dbReference type="PANTHER" id="PTHR46235">
    <property type="entry name" value="PHD FINGER-CONTAINING PROTEIN DDB_G0268158"/>
    <property type="match status" value="1"/>
</dbReference>
<dbReference type="Proteomes" id="UP001179952">
    <property type="component" value="Unassembled WGS sequence"/>
</dbReference>
<dbReference type="PANTHER" id="PTHR46235:SF3">
    <property type="entry name" value="PHD FINGER-CONTAINING PROTEIN DDB_G0268158"/>
    <property type="match status" value="1"/>
</dbReference>
<comment type="caution">
    <text evidence="2">The sequence shown here is derived from an EMBL/GenBank/DDBJ whole genome shotgun (WGS) entry which is preliminary data.</text>
</comment>